<dbReference type="RefSeq" id="WP_270686732.1">
    <property type="nucleotide sequence ID" value="NZ_JAQFWQ010000045.1"/>
</dbReference>
<protein>
    <submittedName>
        <fullName evidence="1">SEC-C domain-containing protein</fullName>
    </submittedName>
</protein>
<dbReference type="Gene3D" id="1.25.40.10">
    <property type="entry name" value="Tetratricopeptide repeat domain"/>
    <property type="match status" value="1"/>
</dbReference>
<sequence>MARNQRPHTTSAEDARQLEIFAEERPEERADLLFEAAGMWSLSGDHDRAAEIFRLLSDPEIGSDFAGPAEAFRIGALYDAGRSDEADEEAARLRRRNPDDAEVWAIMGETYENRGDLRTAQEWFTAGITRTLGPAAPLTVEAIDECDDPAEVEHLIFGRARVRREADEPKDELDALAEVLGALNDAALDEEAAEDGGTLDAYDAFGFADEYDADGEGHRVPQEVGTLYWPKEQFGPLLKARPELAEQIGTDHAEYTANFEKMLSLLSAQGVQRLSVGRGDVAEFVRFLEERGISQADENVIADYGAELQRTGENTAWPPGRNNPCWCGSGRKYKKCCGNPAAR</sequence>
<dbReference type="Proteomes" id="UP001527866">
    <property type="component" value="Unassembled WGS sequence"/>
</dbReference>
<reference evidence="1 2" key="1">
    <citation type="submission" date="2023-01" db="EMBL/GenBank/DDBJ databases">
        <title>Draft genome sequence of Nocardiopsis sp. RSe5-2 isolated from halophytes.</title>
        <authorList>
            <person name="Duangmal K."/>
            <person name="Chantavorakit T."/>
        </authorList>
    </citation>
    <scope>NUCLEOTIDE SEQUENCE [LARGE SCALE GENOMIC DNA]</scope>
    <source>
        <strain evidence="1 2">RSe5-2</strain>
    </source>
</reference>
<dbReference type="InterPro" id="IPR011990">
    <property type="entry name" value="TPR-like_helical_dom_sf"/>
</dbReference>
<comment type="caution">
    <text evidence="1">The sequence shown here is derived from an EMBL/GenBank/DDBJ whole genome shotgun (WGS) entry which is preliminary data.</text>
</comment>
<organism evidence="1 2">
    <name type="scientific">Nocardiopsis endophytica</name>
    <dbReference type="NCBI Taxonomy" id="3018445"/>
    <lineage>
        <taxon>Bacteria</taxon>
        <taxon>Bacillati</taxon>
        <taxon>Actinomycetota</taxon>
        <taxon>Actinomycetes</taxon>
        <taxon>Streptosporangiales</taxon>
        <taxon>Nocardiopsidaceae</taxon>
        <taxon>Nocardiopsis</taxon>
    </lineage>
</organism>
<dbReference type="EMBL" id="JAQFWQ010000045">
    <property type="protein sequence ID" value="MDA2812235.1"/>
    <property type="molecule type" value="Genomic_DNA"/>
</dbReference>
<proteinExistence type="predicted"/>
<evidence type="ECO:0000313" key="1">
    <source>
        <dbReference type="EMBL" id="MDA2812235.1"/>
    </source>
</evidence>
<name>A0ABT4U5L5_9ACTN</name>
<dbReference type="Gene3D" id="3.10.450.50">
    <property type="match status" value="1"/>
</dbReference>
<dbReference type="SUPFAM" id="SSF48452">
    <property type="entry name" value="TPR-like"/>
    <property type="match status" value="1"/>
</dbReference>
<keyword evidence="2" id="KW-1185">Reference proteome</keyword>
<evidence type="ECO:0000313" key="2">
    <source>
        <dbReference type="Proteomes" id="UP001527866"/>
    </source>
</evidence>
<dbReference type="Pfam" id="PF02810">
    <property type="entry name" value="SEC-C"/>
    <property type="match status" value="1"/>
</dbReference>
<dbReference type="SUPFAM" id="SSF103642">
    <property type="entry name" value="Sec-C motif"/>
    <property type="match status" value="1"/>
</dbReference>
<dbReference type="InterPro" id="IPR004027">
    <property type="entry name" value="SEC_C_motif"/>
</dbReference>
<gene>
    <name evidence="1" type="ORF">O4J56_16440</name>
</gene>
<accession>A0ABT4U5L5</accession>